<evidence type="ECO:0000256" key="4">
    <source>
        <dbReference type="ARBA" id="ARBA00022692"/>
    </source>
</evidence>
<keyword evidence="13" id="KW-1185">Reference proteome</keyword>
<organism evidence="12 13">
    <name type="scientific">Termitidicoccus mucosus</name>
    <dbReference type="NCBI Taxonomy" id="1184151"/>
    <lineage>
        <taxon>Bacteria</taxon>
        <taxon>Pseudomonadati</taxon>
        <taxon>Verrucomicrobiota</taxon>
        <taxon>Opitutia</taxon>
        <taxon>Opitutales</taxon>
        <taxon>Opitutaceae</taxon>
        <taxon>Termitidicoccus</taxon>
    </lineage>
</organism>
<keyword evidence="11" id="KW-0479">Metal-binding</keyword>
<evidence type="ECO:0000313" key="13">
    <source>
        <dbReference type="Proteomes" id="UP000078486"/>
    </source>
</evidence>
<keyword evidence="11" id="KW-0915">Sodium</keyword>
<dbReference type="InterPro" id="IPR003691">
    <property type="entry name" value="FluC"/>
</dbReference>
<comment type="activity regulation">
    <text evidence="11">Na(+) is not transported, but it plays an essential structural role and its presence is essential for fluoride channel function.</text>
</comment>
<comment type="subcellular location">
    <subcellularLocation>
        <location evidence="1 11">Cell membrane</location>
        <topology evidence="1 11">Multi-pass membrane protein</topology>
    </subcellularLocation>
</comment>
<keyword evidence="2 11" id="KW-1003">Cell membrane</keyword>
<dbReference type="GO" id="GO:0140114">
    <property type="term" value="P:cellular detoxification of fluoride"/>
    <property type="evidence" value="ECO:0007669"/>
    <property type="project" value="UniProtKB-UniRule"/>
</dbReference>
<dbReference type="Proteomes" id="UP000078486">
    <property type="component" value="Unassembled WGS sequence"/>
</dbReference>
<dbReference type="NCBIfam" id="NF010802">
    <property type="entry name" value="PRK14206.1"/>
    <property type="match status" value="1"/>
</dbReference>
<feature type="transmembrane region" description="Helical" evidence="11">
    <location>
        <begin position="65"/>
        <end position="86"/>
    </location>
</feature>
<comment type="catalytic activity">
    <reaction evidence="10">
        <text>fluoride(in) = fluoride(out)</text>
        <dbReference type="Rhea" id="RHEA:76159"/>
        <dbReference type="ChEBI" id="CHEBI:17051"/>
    </reaction>
    <physiologicalReaction direction="left-to-right" evidence="10">
        <dbReference type="Rhea" id="RHEA:76160"/>
    </physiologicalReaction>
</comment>
<comment type="caution">
    <text evidence="12">The sequence shown here is derived from an EMBL/GenBank/DDBJ whole genome shotgun (WGS) entry which is preliminary data.</text>
</comment>
<evidence type="ECO:0000256" key="6">
    <source>
        <dbReference type="ARBA" id="ARBA00023065"/>
    </source>
</evidence>
<keyword evidence="4 11" id="KW-0812">Transmembrane</keyword>
<dbReference type="HAMAP" id="MF_00454">
    <property type="entry name" value="FluC"/>
    <property type="match status" value="1"/>
</dbReference>
<keyword evidence="6 11" id="KW-0406">Ion transport</keyword>
<dbReference type="RefSeq" id="WP_068773030.1">
    <property type="nucleotide sequence ID" value="NZ_CP109796.1"/>
</dbReference>
<keyword evidence="5 11" id="KW-1133">Transmembrane helix</keyword>
<evidence type="ECO:0000256" key="11">
    <source>
        <dbReference type="HAMAP-Rule" id="MF_00454"/>
    </source>
</evidence>
<evidence type="ECO:0000256" key="9">
    <source>
        <dbReference type="ARBA" id="ARBA00035120"/>
    </source>
</evidence>
<feature type="transmembrane region" description="Helical" evidence="11">
    <location>
        <begin position="31"/>
        <end position="53"/>
    </location>
</feature>
<evidence type="ECO:0000313" key="12">
    <source>
        <dbReference type="EMBL" id="OAM87123.1"/>
    </source>
</evidence>
<evidence type="ECO:0000256" key="3">
    <source>
        <dbReference type="ARBA" id="ARBA00022519"/>
    </source>
</evidence>
<dbReference type="Pfam" id="PF02537">
    <property type="entry name" value="CRCB"/>
    <property type="match status" value="1"/>
</dbReference>
<accession>A0A178IAR2</accession>
<evidence type="ECO:0000256" key="5">
    <source>
        <dbReference type="ARBA" id="ARBA00022989"/>
    </source>
</evidence>
<dbReference type="PANTHER" id="PTHR28259">
    <property type="entry name" value="FLUORIDE EXPORT PROTEIN 1-RELATED"/>
    <property type="match status" value="1"/>
</dbReference>
<dbReference type="GO" id="GO:0005886">
    <property type="term" value="C:plasma membrane"/>
    <property type="evidence" value="ECO:0007669"/>
    <property type="project" value="UniProtKB-SubCell"/>
</dbReference>
<feature type="transmembrane region" description="Helical" evidence="11">
    <location>
        <begin position="106"/>
        <end position="128"/>
    </location>
</feature>
<sequence>MIYLCIGLGGALGSMARFAMAGAVDRWTGAAFPWGTLLVNVTGCFVIGFFATLTSTGGRWPVGALGRQGFMTGVLGGFTTFSAFSLQTLELAQAGRWLSAGGYAGASLAMCLVAVWLGHAAAVTVNAAGGA</sequence>
<evidence type="ECO:0000256" key="2">
    <source>
        <dbReference type="ARBA" id="ARBA00022475"/>
    </source>
</evidence>
<dbReference type="GO" id="GO:0062054">
    <property type="term" value="F:fluoride channel activity"/>
    <property type="evidence" value="ECO:0007669"/>
    <property type="project" value="UniProtKB-UniRule"/>
</dbReference>
<evidence type="ECO:0000256" key="7">
    <source>
        <dbReference type="ARBA" id="ARBA00023136"/>
    </source>
</evidence>
<gene>
    <name evidence="11" type="primary">fluC</name>
    <name evidence="11" type="synonym">crcB</name>
    <name evidence="12" type="ORF">AW736_24355</name>
</gene>
<dbReference type="PANTHER" id="PTHR28259:SF1">
    <property type="entry name" value="FLUORIDE EXPORT PROTEIN 1-RELATED"/>
    <property type="match status" value="1"/>
</dbReference>
<keyword evidence="3" id="KW-0997">Cell inner membrane</keyword>
<feature type="binding site" evidence="11">
    <location>
        <position position="79"/>
    </location>
    <ligand>
        <name>Na(+)</name>
        <dbReference type="ChEBI" id="CHEBI:29101"/>
        <note>structural</note>
    </ligand>
</feature>
<evidence type="ECO:0000256" key="8">
    <source>
        <dbReference type="ARBA" id="ARBA00023303"/>
    </source>
</evidence>
<keyword evidence="7 11" id="KW-0472">Membrane</keyword>
<name>A0A178IAR2_9BACT</name>
<comment type="similarity">
    <text evidence="9 11">Belongs to the fluoride channel Fluc/FEX (TC 1.A.43) family.</text>
</comment>
<dbReference type="AlphaFoldDB" id="A0A178IAR2"/>
<evidence type="ECO:0000256" key="1">
    <source>
        <dbReference type="ARBA" id="ARBA00004651"/>
    </source>
</evidence>
<dbReference type="GO" id="GO:0046872">
    <property type="term" value="F:metal ion binding"/>
    <property type="evidence" value="ECO:0007669"/>
    <property type="project" value="UniProtKB-KW"/>
</dbReference>
<proteinExistence type="inferred from homology"/>
<keyword evidence="11" id="KW-0813">Transport</keyword>
<reference evidence="12 13" key="1">
    <citation type="submission" date="2016-01" db="EMBL/GenBank/DDBJ databases">
        <title>High potential of lignocellulose degradation of a new Verrucomicrobia species.</title>
        <authorList>
            <person name="Wang Y."/>
            <person name="Shi Y."/>
            <person name="Qiu Z."/>
            <person name="Liu S."/>
            <person name="Yang H."/>
        </authorList>
    </citation>
    <scope>NUCLEOTIDE SEQUENCE [LARGE SCALE GENOMIC DNA]</scope>
    <source>
        <strain evidence="12 13">TSB47</strain>
    </source>
</reference>
<dbReference type="EMBL" id="LRRQ01000185">
    <property type="protein sequence ID" value="OAM87123.1"/>
    <property type="molecule type" value="Genomic_DNA"/>
</dbReference>
<protein>
    <recommendedName>
        <fullName evidence="11">Fluoride-specific ion channel FluC</fullName>
    </recommendedName>
</protein>
<keyword evidence="8 11" id="KW-0407">Ion channel</keyword>
<comment type="function">
    <text evidence="11">Fluoride-specific ion channel. Important for reducing fluoride concentration in the cell, thus reducing its toxicity.</text>
</comment>
<feature type="binding site" evidence="11">
    <location>
        <position position="76"/>
    </location>
    <ligand>
        <name>Na(+)</name>
        <dbReference type="ChEBI" id="CHEBI:29101"/>
        <note>structural</note>
    </ligand>
</feature>
<evidence type="ECO:0000256" key="10">
    <source>
        <dbReference type="ARBA" id="ARBA00035585"/>
    </source>
</evidence>